<accession>A0A1Y2LKV6</accession>
<evidence type="ECO:0000313" key="2">
    <source>
        <dbReference type="EMBL" id="OSS44229.1"/>
    </source>
</evidence>
<organism evidence="2 3">
    <name type="scientific">Epicoccum nigrum</name>
    <name type="common">Soil fungus</name>
    <name type="synonym">Epicoccum purpurascens</name>
    <dbReference type="NCBI Taxonomy" id="105696"/>
    <lineage>
        <taxon>Eukaryota</taxon>
        <taxon>Fungi</taxon>
        <taxon>Dikarya</taxon>
        <taxon>Ascomycota</taxon>
        <taxon>Pezizomycotina</taxon>
        <taxon>Dothideomycetes</taxon>
        <taxon>Pleosporomycetidae</taxon>
        <taxon>Pleosporales</taxon>
        <taxon>Pleosporineae</taxon>
        <taxon>Didymellaceae</taxon>
        <taxon>Epicoccum</taxon>
    </lineage>
</organism>
<feature type="transmembrane region" description="Helical" evidence="1">
    <location>
        <begin position="433"/>
        <end position="457"/>
    </location>
</feature>
<dbReference type="InParanoid" id="A0A1Y2LKV6"/>
<sequence>MSFPMNPVTQASGLRRARTYEPITRIPSVSDEYPVGCSTFLSSIHDARYYQGILSNTNNFASGIKCDILHVQDGNVFWKDNLREDQALQYIQESEQQSQTPVFRVIFCEIDHAPGTSFGCQLSLSKATVLALLHQYQISPQYLSLLLGEPDYWAPGNFASVDPKGTLSRTEFFAQHPRWNIHTSEKPWSVYMTHDLAHEITTYVVVSGYQQASNTRVRERLTDIFRVQLDGSHIKKVHLPDPFELHLIIMHEALLDAKAVITAMRGRLYDALDLVDSYSKQSANQRSRETLENLTLQLHVVSQDTDSMAASADMAAMIVRRIAESHERYARSLKNDEKQDILMKTTDAMGYLSASIESQMRWLKSYKSRKDIAMNLVFNLVTQQDAATGTQIAREAKADGTSVKIIAALTMVFLPGTFLSSVFGMASLDKASWWLYLAITIPMTLVVLTVWWVWLYWSAIGAAGSSLQRNVSNKSVV</sequence>
<dbReference type="EMBL" id="KZ107858">
    <property type="protein sequence ID" value="OSS44229.1"/>
    <property type="molecule type" value="Genomic_DNA"/>
</dbReference>
<keyword evidence="3" id="KW-1185">Reference proteome</keyword>
<dbReference type="AlphaFoldDB" id="A0A1Y2LKV6"/>
<dbReference type="Gene3D" id="1.20.58.340">
    <property type="entry name" value="Magnesium transport protein CorA, transmembrane region"/>
    <property type="match status" value="1"/>
</dbReference>
<dbReference type="Pfam" id="PF01544">
    <property type="entry name" value="CorA"/>
    <property type="match status" value="1"/>
</dbReference>
<name>A0A1Y2LKV6_EPING</name>
<dbReference type="OMA" id="ESHERYA"/>
<evidence type="ECO:0000256" key="1">
    <source>
        <dbReference type="SAM" id="Phobius"/>
    </source>
</evidence>
<dbReference type="STRING" id="105696.A0A1Y2LKV6"/>
<proteinExistence type="predicted"/>
<dbReference type="Proteomes" id="UP000193240">
    <property type="component" value="Unassembled WGS sequence"/>
</dbReference>
<dbReference type="GO" id="GO:0046873">
    <property type="term" value="F:metal ion transmembrane transporter activity"/>
    <property type="evidence" value="ECO:0007669"/>
    <property type="project" value="InterPro"/>
</dbReference>
<keyword evidence="1" id="KW-0812">Transmembrane</keyword>
<feature type="transmembrane region" description="Helical" evidence="1">
    <location>
        <begin position="405"/>
        <end position="426"/>
    </location>
</feature>
<reference evidence="2 3" key="1">
    <citation type="journal article" date="2017" name="Genome Announc.">
        <title>Genome sequence of the saprophytic ascomycete Epicoccum nigrum ICMP 19927 strain isolated from New Zealand.</title>
        <authorList>
            <person name="Fokin M."/>
            <person name="Fleetwood D."/>
            <person name="Weir B.S."/>
            <person name="Villas-Boas S.G."/>
        </authorList>
    </citation>
    <scope>NUCLEOTIDE SEQUENCE [LARGE SCALE GENOMIC DNA]</scope>
    <source>
        <strain evidence="2 3">ICMP 19927</strain>
    </source>
</reference>
<keyword evidence="1" id="KW-0472">Membrane</keyword>
<gene>
    <name evidence="2" type="ORF">B5807_10967</name>
</gene>
<protein>
    <submittedName>
        <fullName evidence="2">Uncharacterized protein</fullName>
    </submittedName>
</protein>
<dbReference type="InterPro" id="IPR002523">
    <property type="entry name" value="MgTranspt_CorA/ZnTranspt_ZntB"/>
</dbReference>
<dbReference type="GO" id="GO:0016020">
    <property type="term" value="C:membrane"/>
    <property type="evidence" value="ECO:0007669"/>
    <property type="project" value="InterPro"/>
</dbReference>
<evidence type="ECO:0000313" key="3">
    <source>
        <dbReference type="Proteomes" id="UP000193240"/>
    </source>
</evidence>
<keyword evidence="1" id="KW-1133">Transmembrane helix</keyword>